<sequence length="1441" mass="173353">MKSYKDQQKIRYVALGDSYTSGYDPSLGYELFGSFHDNDLQGLSYASFLVYFWHKYNACEVSEYHNLGLLHAKITDWLYLLNAPTDSYIQDQGYNYFAFLNEWMNIRKPLFDEHLKSYINGFYLYEQPAYQHVNDYQHTHLIKVISQADVLTISLGLFDFIDFELIKNIGLLIKTRNDKITAFDMLFDNLYLKKQKMIANYTQLIQIIQKYNPNAQIYLIGYLNPLGTLAQLVNEWTSFDEQDDLSLQLWDELMNVIKITAQNTNVHFINPLRSVFQKHLNLLQPVFYDLHPSYRGYLQMGFDLFVKTSTNPRFHQKIWTDPLTRRYLSSDYNCYQPLFTLDEQIERNILDTFPELNVFMFNNDLIDKYKTYLSTHKNQHSLLTHLYMCSLRRYKSRFIDLLENFFSLFMKDFYNNLLYVFFKAKQENNVLLGYSLMHQIVQSGLWADWMLMMQANFERKRKYSYLSEQLFWQNILQALFHAPHFNLFIEIVFKHPFIQKNADQWKHYFMLSLQHLKSNLQIIDFILYIFFNQKYNENIKQTYQNIIISILNNAAFQHYLNLFISQTFKYQKYILSQIDIYNKIITLFEVNQYLFRHKQVDELISRLITNDVWWSNIFNLLIFVLPDDLIRGLNPSPIIKYLTALKRLVINETNLSLFLAHIYDLLMHYDLIYLLYNRQFKKAWPIIKQTFQPYFFLVVQQMLKNFSTIKNDLEVGFCLFDNFLIYQASQRYKKAHINNDQKSLVRPMNHPALAEVIFRVLLQKDYDVQAIKDKISLFLDHIFLNINKTNKKHNILLTLFFKYINYHALKHSGLARNLLEVFKHLEIIFNDLLLLREAKSFCQEIILKTLFSNTYDPHIDPYTYVIDQMLENLINWVKRRFNYLQHLICDKTSLINTSLTGLIMRILKLFTANKIDFLLDAHRINVARFIDHMQQTSLWTEWLVYLFEHLGKYINQPVPLYKKELFKSVHELTLEFLGLQNHIDELIKWPFGSLQELINLVAKNFDLSLINHDFYYLKNTGQVLRNLMQIYQKVDSINSRRKITNGFNFLVQNIKSWRFFHWMIVIFLKDRFSLHSFKISDEQHYELIQFFSHNPKFLNLIKKFYHTVIIHDPTIYTIWLENKHNQFLKSLFYLLEKYDLTNDWKDIFFELINNDAIADLFVQFFFRELQIDLKYVNFDIQKHFLHQMITFMSSRFFINQWFNKATLKCMETQGNESLIYYLGVYLDEFKNHALSYLKNNIDIFLHALENQSISMHGLCDLLNTIIQYSPLKDRASINPLQTPWYAYLCEILLTPFAFSKKTFIPKKFKNHKYLKRFYQLLWAKYEQKDDASSVYGLCLKNITLIVFAIVHQKFFMKITHGIWHNKSKYFRITHFLIKTICHTEAQVTWISNFLKINDHPKVVQNHEKIIYKRLYLHLISLLTDQLDDNLFLFLELLKQKK</sequence>
<dbReference type="SUPFAM" id="SSF52266">
    <property type="entry name" value="SGNH hydrolase"/>
    <property type="match status" value="1"/>
</dbReference>
<dbReference type="RefSeq" id="WP_263817898.1">
    <property type="nucleotide sequence ID" value="NZ_JAOXHJ010000003.1"/>
</dbReference>
<gene>
    <name evidence="1" type="ORF">OF365_01775</name>
</gene>
<name>A0ABT3BPC8_9BACT</name>
<accession>A0ABT3BPC8</accession>
<proteinExistence type="predicted"/>
<evidence type="ECO:0008006" key="3">
    <source>
        <dbReference type="Google" id="ProtNLM"/>
    </source>
</evidence>
<dbReference type="Gene3D" id="3.40.50.1110">
    <property type="entry name" value="SGNH hydrolase"/>
    <property type="match status" value="1"/>
</dbReference>
<protein>
    <recommendedName>
        <fullName evidence="3">SGNH/GDSL hydrolase family protein</fullName>
    </recommendedName>
</protein>
<dbReference type="Proteomes" id="UP001207252">
    <property type="component" value="Unassembled WGS sequence"/>
</dbReference>
<dbReference type="EMBL" id="JAOXHJ010000003">
    <property type="protein sequence ID" value="MCV3754094.1"/>
    <property type="molecule type" value="Genomic_DNA"/>
</dbReference>
<organism evidence="1 2">
    <name type="scientific">Ureaplasma zalophigenitalium</name>
    <dbReference type="NCBI Taxonomy" id="907723"/>
    <lineage>
        <taxon>Bacteria</taxon>
        <taxon>Bacillati</taxon>
        <taxon>Mycoplasmatota</taxon>
        <taxon>Mycoplasmoidales</taxon>
        <taxon>Mycoplasmoidaceae</taxon>
        <taxon>Ureaplasma</taxon>
    </lineage>
</organism>
<dbReference type="InterPro" id="IPR036514">
    <property type="entry name" value="SGNH_hydro_sf"/>
</dbReference>
<evidence type="ECO:0000313" key="2">
    <source>
        <dbReference type="Proteomes" id="UP001207252"/>
    </source>
</evidence>
<comment type="caution">
    <text evidence="1">The sequence shown here is derived from an EMBL/GenBank/DDBJ whole genome shotgun (WGS) entry which is preliminary data.</text>
</comment>
<reference evidence="1 2" key="1">
    <citation type="journal article" date="2020" name="Int. J. Syst. Evol. Microbiol.">
        <title>Ureaplasma miroungigenitalium sp. nov. isolated from northern elephant seals (Mirounga angustirostris) and Ureaplasma zalophigenitalium sp. nov. isolated from California sea lions (Zalophus californianus).</title>
        <authorList>
            <person name="Volokhov D.V."/>
            <person name="Gulland F.M."/>
            <person name="Gao Y."/>
            <person name="Chizhikov V.E."/>
        </authorList>
    </citation>
    <scope>NUCLEOTIDE SEQUENCE [LARGE SCALE GENOMIC DNA]</scope>
    <source>
        <strain evidence="1 2">CSL7644-GEN</strain>
    </source>
</reference>
<keyword evidence="2" id="KW-1185">Reference proteome</keyword>
<evidence type="ECO:0000313" key="1">
    <source>
        <dbReference type="EMBL" id="MCV3754094.1"/>
    </source>
</evidence>